<evidence type="ECO:0000256" key="3">
    <source>
        <dbReference type="ARBA" id="ARBA00022603"/>
    </source>
</evidence>
<reference evidence="8 9" key="1">
    <citation type="submission" date="2017-09" db="EMBL/GenBank/DDBJ databases">
        <title>SPAdes assembly of the Mesoplasma lactucae genome.</title>
        <authorList>
            <person name="Knight T.F."/>
            <person name="Rubinstein R."/>
            <person name="Citino T."/>
        </authorList>
    </citation>
    <scope>NUCLEOTIDE SEQUENCE [LARGE SCALE GENOMIC DNA]</scope>
    <source>
        <strain evidence="8 9">831-C4</strain>
    </source>
</reference>
<keyword evidence="4 7" id="KW-0808">Transferase</keyword>
<evidence type="ECO:0000256" key="6">
    <source>
        <dbReference type="ARBA" id="ARBA00022694"/>
    </source>
</evidence>
<feature type="binding site" evidence="7">
    <location>
        <position position="70"/>
    </location>
    <ligand>
        <name>S-adenosyl-L-methionine</name>
        <dbReference type="ChEBI" id="CHEBI:59789"/>
    </ligand>
</feature>
<evidence type="ECO:0000256" key="4">
    <source>
        <dbReference type="ARBA" id="ARBA00022679"/>
    </source>
</evidence>
<dbReference type="Pfam" id="PF02390">
    <property type="entry name" value="Methyltransf_4"/>
    <property type="match status" value="1"/>
</dbReference>
<dbReference type="UniPathway" id="UPA00989"/>
<dbReference type="HAMAP" id="MF_01057">
    <property type="entry name" value="tRNA_methyltr_TrmB"/>
    <property type="match status" value="1"/>
</dbReference>
<dbReference type="AlphaFoldDB" id="A0A291IRZ4"/>
<name>A0A291IRZ4_9MOLU</name>
<dbReference type="InterPro" id="IPR029063">
    <property type="entry name" value="SAM-dependent_MTases_sf"/>
</dbReference>
<evidence type="ECO:0000256" key="5">
    <source>
        <dbReference type="ARBA" id="ARBA00022691"/>
    </source>
</evidence>
<feature type="binding site" evidence="7">
    <location>
        <begin position="201"/>
        <end position="204"/>
    </location>
    <ligand>
        <name>substrate</name>
    </ligand>
</feature>
<accession>A0A291IRZ4</accession>
<evidence type="ECO:0000256" key="7">
    <source>
        <dbReference type="HAMAP-Rule" id="MF_01057"/>
    </source>
</evidence>
<organism evidence="8 9">
    <name type="scientific">Mesoplasma lactucae ATCC 49193</name>
    <dbReference type="NCBI Taxonomy" id="81460"/>
    <lineage>
        <taxon>Bacteria</taxon>
        <taxon>Bacillati</taxon>
        <taxon>Mycoplasmatota</taxon>
        <taxon>Mollicutes</taxon>
        <taxon>Entomoplasmatales</taxon>
        <taxon>Entomoplasmataceae</taxon>
        <taxon>Mesoplasma</taxon>
    </lineage>
</organism>
<comment type="pathway">
    <text evidence="7">tRNA modification; N(7)-methylguanine-tRNA biosynthesis.</text>
</comment>
<comment type="similarity">
    <text evidence="7">Belongs to the class I-like SAM-binding methyltransferase superfamily. TrmB family.</text>
</comment>
<dbReference type="EMBL" id="CP023668">
    <property type="protein sequence ID" value="ATG97632.1"/>
    <property type="molecule type" value="Genomic_DNA"/>
</dbReference>
<dbReference type="NCBIfam" id="TIGR00091">
    <property type="entry name" value="tRNA (guanosine(46)-N7)-methyltransferase TrmB"/>
    <property type="match status" value="1"/>
</dbReference>
<feature type="binding site" evidence="7">
    <location>
        <position position="161"/>
    </location>
    <ligand>
        <name>substrate</name>
    </ligand>
</feature>
<dbReference type="PANTHER" id="PTHR23417:SF14">
    <property type="entry name" value="PENTACOTRIPEPTIDE-REPEAT REGION OF PRORP DOMAIN-CONTAINING PROTEIN"/>
    <property type="match status" value="1"/>
</dbReference>
<dbReference type="GO" id="GO:0008176">
    <property type="term" value="F:tRNA (guanine(46)-N7)-methyltransferase activity"/>
    <property type="evidence" value="ECO:0007669"/>
    <property type="project" value="UniProtKB-UniRule"/>
</dbReference>
<dbReference type="RefSeq" id="WP_096862920.1">
    <property type="nucleotide sequence ID" value="NZ_CP023668.1"/>
</dbReference>
<dbReference type="PANTHER" id="PTHR23417">
    <property type="entry name" value="3-DEOXY-D-MANNO-OCTULOSONIC-ACID TRANSFERASE/TRNA GUANINE-N 7 - -METHYLTRANSFERASE"/>
    <property type="match status" value="1"/>
</dbReference>
<feature type="binding site" evidence="7">
    <location>
        <position position="45"/>
    </location>
    <ligand>
        <name>S-adenosyl-L-methionine</name>
        <dbReference type="ChEBI" id="CHEBI:59789"/>
    </ligand>
</feature>
<evidence type="ECO:0000256" key="1">
    <source>
        <dbReference type="ARBA" id="ARBA00000142"/>
    </source>
</evidence>
<dbReference type="OrthoDB" id="9802090at2"/>
<dbReference type="Gene3D" id="3.40.50.150">
    <property type="entry name" value="Vaccinia Virus protein VP39"/>
    <property type="match status" value="1"/>
</dbReference>
<proteinExistence type="inferred from homology"/>
<keyword evidence="3 7" id="KW-0489">Methyltransferase</keyword>
<dbReference type="SUPFAM" id="SSF53335">
    <property type="entry name" value="S-adenosyl-L-methionine-dependent methyltransferases"/>
    <property type="match status" value="1"/>
</dbReference>
<evidence type="ECO:0000313" key="8">
    <source>
        <dbReference type="EMBL" id="ATG97632.1"/>
    </source>
</evidence>
<evidence type="ECO:0000313" key="9">
    <source>
        <dbReference type="Proteomes" id="UP000232227"/>
    </source>
</evidence>
<keyword evidence="9" id="KW-1185">Reference proteome</keyword>
<dbReference type="NCBIfam" id="NF001080">
    <property type="entry name" value="PRK00121.2-2"/>
    <property type="match status" value="1"/>
</dbReference>
<dbReference type="KEGG" id="mlac:CP520_02715"/>
<dbReference type="PROSITE" id="PS51625">
    <property type="entry name" value="SAM_MT_TRMB"/>
    <property type="match status" value="1"/>
</dbReference>
<feature type="binding site" evidence="7">
    <location>
        <position position="129"/>
    </location>
    <ligand>
        <name>substrate</name>
    </ligand>
</feature>
<comment type="caution">
    <text evidence="7">Lacks conserved residue(s) required for the propagation of feature annotation.</text>
</comment>
<dbReference type="InterPro" id="IPR003358">
    <property type="entry name" value="tRNA_(Gua-N-7)_MeTrfase_Trmb"/>
</dbReference>
<keyword evidence="6 7" id="KW-0819">tRNA processing</keyword>
<comment type="function">
    <text evidence="2 7">Catalyzes the formation of N(7)-methylguanine at position 46 (m7G46) in tRNA.</text>
</comment>
<comment type="catalytic activity">
    <reaction evidence="1 7">
        <text>guanosine(46) in tRNA + S-adenosyl-L-methionine = N(7)-methylguanosine(46) in tRNA + S-adenosyl-L-homocysteine</text>
        <dbReference type="Rhea" id="RHEA:42708"/>
        <dbReference type="Rhea" id="RHEA-COMP:10188"/>
        <dbReference type="Rhea" id="RHEA-COMP:10189"/>
        <dbReference type="ChEBI" id="CHEBI:57856"/>
        <dbReference type="ChEBI" id="CHEBI:59789"/>
        <dbReference type="ChEBI" id="CHEBI:74269"/>
        <dbReference type="ChEBI" id="CHEBI:74480"/>
        <dbReference type="EC" id="2.1.1.33"/>
    </reaction>
</comment>
<dbReference type="Proteomes" id="UP000232227">
    <property type="component" value="Chromosome"/>
</dbReference>
<dbReference type="EC" id="2.1.1.33" evidence="7"/>
<dbReference type="CDD" id="cd02440">
    <property type="entry name" value="AdoMet_MTases"/>
    <property type="match status" value="1"/>
</dbReference>
<feature type="binding site" evidence="7">
    <location>
        <position position="125"/>
    </location>
    <ligand>
        <name>S-adenosyl-L-methionine</name>
        <dbReference type="ChEBI" id="CHEBI:59789"/>
    </ligand>
</feature>
<dbReference type="InterPro" id="IPR055361">
    <property type="entry name" value="tRNA_methyltr_TrmB_bact"/>
</dbReference>
<evidence type="ECO:0000256" key="2">
    <source>
        <dbReference type="ARBA" id="ARBA00003015"/>
    </source>
</evidence>
<dbReference type="GO" id="GO:0043527">
    <property type="term" value="C:tRNA methyltransferase complex"/>
    <property type="evidence" value="ECO:0007669"/>
    <property type="project" value="TreeGrafter"/>
</dbReference>
<keyword evidence="5 7" id="KW-0949">S-adenosyl-L-methionine</keyword>
<protein>
    <recommendedName>
        <fullName evidence="7">tRNA (guanine-N(7)-)-methyltransferase</fullName>
        <ecNumber evidence="7">2.1.1.33</ecNumber>
    </recommendedName>
    <alternativeName>
        <fullName evidence="7">tRNA (guanine(46)-N(7))-methyltransferase</fullName>
    </alternativeName>
    <alternativeName>
        <fullName evidence="7">tRNA(m7G46)-methyltransferase</fullName>
    </alternativeName>
</protein>
<gene>
    <name evidence="7 8" type="primary">trmB</name>
    <name evidence="8" type="ORF">CP520_02715</name>
</gene>
<sequence length="223" mass="26444">MRLRNKAWTEEYINDHKQYMVEVHEGEKIKPEKVFDNKNNKFALEIGCGKGDFVIGQALKHPDTNFIAMEKESTVVGVALKKTVNEYEEMKKDIINIKFLNHYAEKLTDMFEPNSFDIIFLNFSDPWPKAKHYKKRLTYRDFLDNYSQILKQNGIIEMKTDNDGLFAFTVEELEERPNWEVLYKTTDLYKDEDQLKDNVATEYEKKFHNLGKNINKIVLKNNK</sequence>